<accession>A0AA88XSX2</accession>
<evidence type="ECO:0000256" key="1">
    <source>
        <dbReference type="ARBA" id="ARBA00009275"/>
    </source>
</evidence>
<gene>
    <name evidence="4" type="ORF">FSP39_025393</name>
</gene>
<keyword evidence="2" id="KW-0378">Hydrolase</keyword>
<dbReference type="PANTHER" id="PTHR46363">
    <property type="entry name" value="DEOXYRIBONUCLEASE TATDN2-RELATED"/>
    <property type="match status" value="1"/>
</dbReference>
<evidence type="ECO:0000256" key="2">
    <source>
        <dbReference type="ARBA" id="ARBA00022801"/>
    </source>
</evidence>
<dbReference type="PROSITE" id="PS01091">
    <property type="entry name" value="TATD_3"/>
    <property type="match status" value="1"/>
</dbReference>
<organism evidence="4 5">
    <name type="scientific">Pinctada imbricata</name>
    <name type="common">Atlantic pearl-oyster</name>
    <name type="synonym">Pinctada martensii</name>
    <dbReference type="NCBI Taxonomy" id="66713"/>
    <lineage>
        <taxon>Eukaryota</taxon>
        <taxon>Metazoa</taxon>
        <taxon>Spiralia</taxon>
        <taxon>Lophotrochozoa</taxon>
        <taxon>Mollusca</taxon>
        <taxon>Bivalvia</taxon>
        <taxon>Autobranchia</taxon>
        <taxon>Pteriomorphia</taxon>
        <taxon>Pterioida</taxon>
        <taxon>Pterioidea</taxon>
        <taxon>Pteriidae</taxon>
        <taxon>Pinctada</taxon>
    </lineage>
</organism>
<feature type="region of interest" description="Disordered" evidence="3">
    <location>
        <begin position="149"/>
        <end position="190"/>
    </location>
</feature>
<feature type="region of interest" description="Disordered" evidence="3">
    <location>
        <begin position="444"/>
        <end position="480"/>
    </location>
</feature>
<dbReference type="InterPro" id="IPR032466">
    <property type="entry name" value="Metal_Hydrolase"/>
</dbReference>
<dbReference type="InterPro" id="IPR001130">
    <property type="entry name" value="TatD-like"/>
</dbReference>
<dbReference type="AlphaFoldDB" id="A0AA88XSX2"/>
<dbReference type="Proteomes" id="UP001186944">
    <property type="component" value="Unassembled WGS sequence"/>
</dbReference>
<dbReference type="GO" id="GO:0016788">
    <property type="term" value="F:hydrolase activity, acting on ester bonds"/>
    <property type="evidence" value="ECO:0007669"/>
    <property type="project" value="InterPro"/>
</dbReference>
<evidence type="ECO:0000256" key="3">
    <source>
        <dbReference type="SAM" id="MobiDB-lite"/>
    </source>
</evidence>
<dbReference type="InterPro" id="IPR018228">
    <property type="entry name" value="DNase_TatD-rel_CS"/>
</dbReference>
<reference evidence="4" key="1">
    <citation type="submission" date="2019-08" db="EMBL/GenBank/DDBJ databases">
        <title>The improved chromosome-level genome for the pearl oyster Pinctada fucata martensii using PacBio sequencing and Hi-C.</title>
        <authorList>
            <person name="Zheng Z."/>
        </authorList>
    </citation>
    <scope>NUCLEOTIDE SEQUENCE</scope>
    <source>
        <strain evidence="4">ZZ-2019</strain>
        <tissue evidence="4">Adductor muscle</tissue>
    </source>
</reference>
<evidence type="ECO:0000313" key="4">
    <source>
        <dbReference type="EMBL" id="KAK3086919.1"/>
    </source>
</evidence>
<dbReference type="Gene3D" id="3.20.20.140">
    <property type="entry name" value="Metal-dependent hydrolases"/>
    <property type="match status" value="1"/>
</dbReference>
<comment type="similarity">
    <text evidence="1">Belongs to the metallo-dependent hydrolases superfamily. TatD-type hydrolase family.</text>
</comment>
<dbReference type="EMBL" id="VSWD01000012">
    <property type="protein sequence ID" value="KAK3086919.1"/>
    <property type="molecule type" value="Genomic_DNA"/>
</dbReference>
<name>A0AA88XSX2_PINIB</name>
<dbReference type="PANTHER" id="PTHR46363:SF1">
    <property type="entry name" value="DEOXYRIBONUCLEASE TATDN2-RELATED"/>
    <property type="match status" value="1"/>
</dbReference>
<dbReference type="Pfam" id="PF01026">
    <property type="entry name" value="TatD_DNase"/>
    <property type="match status" value="1"/>
</dbReference>
<evidence type="ECO:0000313" key="5">
    <source>
        <dbReference type="Proteomes" id="UP001186944"/>
    </source>
</evidence>
<dbReference type="SUPFAM" id="SSF51556">
    <property type="entry name" value="Metallo-dependent hydrolases"/>
    <property type="match status" value="1"/>
</dbReference>
<evidence type="ECO:0008006" key="6">
    <source>
        <dbReference type="Google" id="ProtNLM"/>
    </source>
</evidence>
<keyword evidence="5" id="KW-1185">Reference proteome</keyword>
<protein>
    <recommendedName>
        <fullName evidence="6">TatD</fullName>
    </recommendedName>
</protein>
<comment type="caution">
    <text evidence="4">The sequence shown here is derived from an EMBL/GenBank/DDBJ whole genome shotgun (WGS) entry which is preliminary data.</text>
</comment>
<proteinExistence type="inferred from homology"/>
<sequence>MGPKTLKKTKYIKFPKVKDMREEGEAMLPFLQRMGESETLLGPGSLGEALWTDPRLTVTQIEEGWVLQYGVALRRHSPVWIRLARRECIANFSAAWVDANLPSLDGTPIQIKKGAPGHSGSPLSEVLGTEMVRDVRLDKDPTLPILQAVESRDEPVANATSLPDDSEGSMGTPSEEADTNNNLPEPVMGEEGGIREQYAPVLSLDPEDEGFLVDNLYSGGSLEETSKMEVQENAQGTTPECLNSVSTCVLSNELEDSQAEASVRQVSVGEAEDSGEQLQVKVTYKGEAASQSSGELASKGVPCPFNGCHEQSTRLIRHVYRNHIPPVFASRIQSTVTVEVLDKQKRALVNLVEAALGQEVTLEEAMEHVNSSGEIPNTTEISPEVSQGLLARWKNNGWAEPDRLSLRPVNSPIALFHWRCLAILVNRLSPEICSEWQRTGLIPQAEGQTASGGHSGGIQVRKRSGASKSVGPQGDAANPKVPRVWTPLVMEENSEEEGHPCRSLVPAFRATAALPVERVYQAFDSHFHLDRTSARWREPLRTVENLISQSWDGRSHPRLKVDLVGGVMVHCDPKTYPARFDQARRWGYAIGIHPKKVREFNTEKEAQFSRLLGFPRVVAIGEVGLDRSCDPESWPLQDEALFKVLKYVRPNKVLVLHLRGMPNDIFGYETSLRCLGILVMAGLDRKQPIHLHCFTGSRVMVQRWLEVFPNTYFGFTALVQEFNIEQCYAIRSVPQDKLLVETDSPYLSPTGQAINTPAYIGDVASSLADKLDLSTREVLNLTVENGKRLYKL</sequence>